<keyword evidence="2" id="KW-1185">Reference proteome</keyword>
<protein>
    <submittedName>
        <fullName evidence="1">7894_t:CDS:1</fullName>
    </submittedName>
</protein>
<reference evidence="1" key="1">
    <citation type="submission" date="2022-08" db="EMBL/GenBank/DDBJ databases">
        <authorList>
            <person name="Kallberg Y."/>
            <person name="Tangrot J."/>
            <person name="Rosling A."/>
        </authorList>
    </citation>
    <scope>NUCLEOTIDE SEQUENCE</scope>
    <source>
        <strain evidence="1">Wild A</strain>
    </source>
</reference>
<feature type="non-terminal residue" evidence="1">
    <location>
        <position position="1"/>
    </location>
</feature>
<dbReference type="AlphaFoldDB" id="A0A9W4SZI1"/>
<sequence length="48" mass="5671">LRYFKLKYLLAISSIVLSVILQKEISRCRSFEEERIIPQIECSVISVR</sequence>
<organism evidence="1 2">
    <name type="scientific">Funneliformis geosporum</name>
    <dbReference type="NCBI Taxonomy" id="1117311"/>
    <lineage>
        <taxon>Eukaryota</taxon>
        <taxon>Fungi</taxon>
        <taxon>Fungi incertae sedis</taxon>
        <taxon>Mucoromycota</taxon>
        <taxon>Glomeromycotina</taxon>
        <taxon>Glomeromycetes</taxon>
        <taxon>Glomerales</taxon>
        <taxon>Glomeraceae</taxon>
        <taxon>Funneliformis</taxon>
    </lineage>
</organism>
<evidence type="ECO:0000313" key="1">
    <source>
        <dbReference type="EMBL" id="CAI2186568.1"/>
    </source>
</evidence>
<dbReference type="Proteomes" id="UP001153678">
    <property type="component" value="Unassembled WGS sequence"/>
</dbReference>
<proteinExistence type="predicted"/>
<name>A0A9W4SZI1_9GLOM</name>
<gene>
    <name evidence="1" type="ORF">FWILDA_LOCUS12642</name>
</gene>
<accession>A0A9W4SZI1</accession>
<dbReference type="EMBL" id="CAMKVN010004202">
    <property type="protein sequence ID" value="CAI2186568.1"/>
    <property type="molecule type" value="Genomic_DNA"/>
</dbReference>
<evidence type="ECO:0000313" key="2">
    <source>
        <dbReference type="Proteomes" id="UP001153678"/>
    </source>
</evidence>
<comment type="caution">
    <text evidence="1">The sequence shown here is derived from an EMBL/GenBank/DDBJ whole genome shotgun (WGS) entry which is preliminary data.</text>
</comment>